<gene>
    <name evidence="7" type="ORF">D6Z83_04310</name>
    <name evidence="8" type="ORF">EBE87_19315</name>
</gene>
<dbReference type="EMBL" id="RAQU01000016">
    <property type="protein sequence ID" value="RKK05435.1"/>
    <property type="molecule type" value="Genomic_DNA"/>
</dbReference>
<dbReference type="EMBL" id="RFLX01000017">
    <property type="protein sequence ID" value="RMI19627.1"/>
    <property type="molecule type" value="Genomic_DNA"/>
</dbReference>
<dbReference type="Proteomes" id="UP000274097">
    <property type="component" value="Unassembled WGS sequence"/>
</dbReference>
<reference evidence="7 10" key="1">
    <citation type="submission" date="2018-09" db="EMBL/GenBank/DDBJ databases">
        <title>Roseomonas sp. nov., isolated from feces of Tibetan antelopes in the Qinghai-Tibet plateau, China.</title>
        <authorList>
            <person name="Tian Z."/>
        </authorList>
    </citation>
    <scope>NUCLEOTIDE SEQUENCE [LARGE SCALE GENOMIC DNA]</scope>
    <source>
        <strain evidence="8 9">Z23</strain>
        <strain evidence="7 10">Z24</strain>
    </source>
</reference>
<evidence type="ECO:0000256" key="5">
    <source>
        <dbReference type="ARBA" id="ARBA00022840"/>
    </source>
</evidence>
<dbReference type="GO" id="GO:0016301">
    <property type="term" value="F:kinase activity"/>
    <property type="evidence" value="ECO:0007669"/>
    <property type="project" value="UniProtKB-KW"/>
</dbReference>
<dbReference type="Gene3D" id="3.40.1190.20">
    <property type="match status" value="1"/>
</dbReference>
<dbReference type="Pfam" id="PF00294">
    <property type="entry name" value="PfkB"/>
    <property type="match status" value="1"/>
</dbReference>
<evidence type="ECO:0000313" key="10">
    <source>
        <dbReference type="Proteomes" id="UP000278036"/>
    </source>
</evidence>
<dbReference type="InterPro" id="IPR050306">
    <property type="entry name" value="PfkB_Carbo_kinase"/>
</dbReference>
<evidence type="ECO:0000259" key="6">
    <source>
        <dbReference type="Pfam" id="PF00294"/>
    </source>
</evidence>
<keyword evidence="4 7" id="KW-0418">Kinase</keyword>
<keyword evidence="3" id="KW-0547">Nucleotide-binding</keyword>
<comment type="caution">
    <text evidence="7">The sequence shown here is derived from an EMBL/GenBank/DDBJ whole genome shotgun (WGS) entry which is preliminary data.</text>
</comment>
<keyword evidence="5" id="KW-0067">ATP-binding</keyword>
<organism evidence="7 10">
    <name type="scientific">Teichococcus wenyumeiae</name>
    <dbReference type="NCBI Taxonomy" id="2478470"/>
    <lineage>
        <taxon>Bacteria</taxon>
        <taxon>Pseudomonadati</taxon>
        <taxon>Pseudomonadota</taxon>
        <taxon>Alphaproteobacteria</taxon>
        <taxon>Acetobacterales</taxon>
        <taxon>Roseomonadaceae</taxon>
        <taxon>Roseomonas</taxon>
    </lineage>
</organism>
<dbReference type="AlphaFoldDB" id="A0A3A9JLL5"/>
<comment type="similarity">
    <text evidence="1">Belongs to the carbohydrate kinase PfkB family.</text>
</comment>
<dbReference type="PANTHER" id="PTHR43085:SF1">
    <property type="entry name" value="PSEUDOURIDINE KINASE-RELATED"/>
    <property type="match status" value="1"/>
</dbReference>
<feature type="domain" description="Carbohydrate kinase PfkB" evidence="6">
    <location>
        <begin position="3"/>
        <end position="303"/>
    </location>
</feature>
<dbReference type="RefSeq" id="WP_120637101.1">
    <property type="nucleotide sequence ID" value="NZ_RAQU01000016.1"/>
</dbReference>
<protein>
    <submittedName>
        <fullName evidence="7">Carbohydrate kinase</fullName>
    </submittedName>
</protein>
<evidence type="ECO:0000313" key="9">
    <source>
        <dbReference type="Proteomes" id="UP000274097"/>
    </source>
</evidence>
<evidence type="ECO:0000256" key="1">
    <source>
        <dbReference type="ARBA" id="ARBA00010688"/>
    </source>
</evidence>
<sequence>MILVCGEALIDLFVDATGTGGSLPASAVAGGSPFNLAVGLARLGAPAGYLGGLSTDGFGRFLEARLRADGVDTTLVKHSARPTPLVVVSPDTAGHPAYTFHAHDCAERDLLPADLPRQLPTGVTALAIGSYAMAVEPSGGTLLALAEREGAARVVSLDPNLRPALVGDLARWRERFERFARSASIIKLSIEDLHIAYGPEADPAVQARHWLGLGVGLVVVTLGEKGAIAFHAGGSLRQMGQPVAVADTVGAGDSFHAALLARLQARGQLSRAAVFALDSAALEDVLRYATLAAALTCTRRGADMPGQAELEAALRPAP</sequence>
<accession>A0A3A9JLL5</accession>
<dbReference type="InterPro" id="IPR029056">
    <property type="entry name" value="Ribokinase-like"/>
</dbReference>
<dbReference type="PANTHER" id="PTHR43085">
    <property type="entry name" value="HEXOKINASE FAMILY MEMBER"/>
    <property type="match status" value="1"/>
</dbReference>
<dbReference type="OrthoDB" id="9795789at2"/>
<evidence type="ECO:0000256" key="4">
    <source>
        <dbReference type="ARBA" id="ARBA00022777"/>
    </source>
</evidence>
<evidence type="ECO:0000313" key="8">
    <source>
        <dbReference type="EMBL" id="RMI19627.1"/>
    </source>
</evidence>
<keyword evidence="2" id="KW-0808">Transferase</keyword>
<dbReference type="InParanoid" id="A0A3A9JLL5"/>
<dbReference type="GO" id="GO:0005524">
    <property type="term" value="F:ATP binding"/>
    <property type="evidence" value="ECO:0007669"/>
    <property type="project" value="UniProtKB-KW"/>
</dbReference>
<dbReference type="SUPFAM" id="SSF53613">
    <property type="entry name" value="Ribokinase-like"/>
    <property type="match status" value="1"/>
</dbReference>
<dbReference type="CDD" id="cd01167">
    <property type="entry name" value="bac_FRK"/>
    <property type="match status" value="1"/>
</dbReference>
<dbReference type="InterPro" id="IPR002173">
    <property type="entry name" value="Carboh/pur_kinase_PfkB_CS"/>
</dbReference>
<name>A0A3A9JLL5_9PROT</name>
<evidence type="ECO:0000313" key="7">
    <source>
        <dbReference type="EMBL" id="RKK05435.1"/>
    </source>
</evidence>
<dbReference type="PROSITE" id="PS00584">
    <property type="entry name" value="PFKB_KINASES_2"/>
    <property type="match status" value="1"/>
</dbReference>
<evidence type="ECO:0000256" key="3">
    <source>
        <dbReference type="ARBA" id="ARBA00022741"/>
    </source>
</evidence>
<dbReference type="Proteomes" id="UP000278036">
    <property type="component" value="Unassembled WGS sequence"/>
</dbReference>
<evidence type="ECO:0000256" key="2">
    <source>
        <dbReference type="ARBA" id="ARBA00022679"/>
    </source>
</evidence>
<proteinExistence type="inferred from homology"/>
<dbReference type="InterPro" id="IPR011611">
    <property type="entry name" value="PfkB_dom"/>
</dbReference>
<keyword evidence="9" id="KW-1185">Reference proteome</keyword>